<name>A0A4T0X6C0_9ASCO</name>
<evidence type="ECO:0000259" key="2">
    <source>
        <dbReference type="SMART" id="SM01312"/>
    </source>
</evidence>
<proteinExistence type="predicted"/>
<dbReference type="EMBL" id="SELW01000055">
    <property type="protein sequence ID" value="TID31041.1"/>
    <property type="molecule type" value="Genomic_DNA"/>
</dbReference>
<evidence type="ECO:0000313" key="3">
    <source>
        <dbReference type="EMBL" id="TID31041.1"/>
    </source>
</evidence>
<gene>
    <name evidence="3" type="ORF">CANINC_000402</name>
</gene>
<accession>A0A4T0X6C0</accession>
<evidence type="ECO:0000313" key="4">
    <source>
        <dbReference type="Proteomes" id="UP000307173"/>
    </source>
</evidence>
<sequence length="454" mass="51549">MSLSNKRMGSLSNSSFNSDDFDDEKSYHNKRKNTFILPPQNNLTKSSRIIQPEPNNWNITSKVRKRKLLVSSGPTPRDSLNTPTVIQPKKRKSKNAVVIHDLKTNEANIPLESGLLTSVSDEVASFFDKVHESPKKAQLDMYVKEKRERDKLKIEDSIDNTITIHDSDTDSDENTTKTIKKFLNSKSSNDTKNQSSDLSLDELIHNKAKLKELVNKCAKTKSYIRPDIIKSLDDIGRIVETYLETVIDILNGVKASYFYTQAKKLQQSSKLLTIKDAEIASLPKETYYGYIGAVRGFHIGKVIESNETLSKLINEKIRYNKVIQFWGVSNFIQYVLVPEVIANLTMKYSKINDIEEAYDEMEETNEYGLYITNAYPLKMNNDDEDDDDNENVDDTDNDIETVEIPDSHPVENTKISKSSKSSKPNSSKYSSTRKLISISDLEVSPPSSPDNLFD</sequence>
<dbReference type="AlphaFoldDB" id="A0A4T0X6C0"/>
<protein>
    <recommendedName>
        <fullName evidence="2">Restriction of telomere capping protein 4 C-terminal domain-containing protein</fullName>
    </recommendedName>
</protein>
<dbReference type="STRING" id="52247.A0A4T0X6C0"/>
<dbReference type="SMART" id="SM01312">
    <property type="entry name" value="RTC4"/>
    <property type="match status" value="1"/>
</dbReference>
<feature type="domain" description="Restriction of telomere capping protein 4 C-terminal" evidence="2">
    <location>
        <begin position="249"/>
        <end position="374"/>
    </location>
</feature>
<dbReference type="OrthoDB" id="128308at2759"/>
<keyword evidence="4" id="KW-1185">Reference proteome</keyword>
<feature type="region of interest" description="Disordered" evidence="1">
    <location>
        <begin position="1"/>
        <end position="25"/>
    </location>
</feature>
<dbReference type="Pfam" id="PF14474">
    <property type="entry name" value="RTC4"/>
    <property type="match status" value="1"/>
</dbReference>
<feature type="compositionally biased region" description="Polar residues" evidence="1">
    <location>
        <begin position="1"/>
        <end position="11"/>
    </location>
</feature>
<feature type="compositionally biased region" description="Low complexity" evidence="1">
    <location>
        <begin position="415"/>
        <end position="430"/>
    </location>
</feature>
<feature type="compositionally biased region" description="Polar residues" evidence="1">
    <location>
        <begin position="72"/>
        <end position="85"/>
    </location>
</feature>
<evidence type="ECO:0000256" key="1">
    <source>
        <dbReference type="SAM" id="MobiDB-lite"/>
    </source>
</evidence>
<reference evidence="3 4" key="1">
    <citation type="journal article" date="2019" name="Front. Genet.">
        <title>Whole-Genome Sequencing of the Opportunistic Yeast Pathogen Candida inconspicua Uncovers Its Hybrid Origin.</title>
        <authorList>
            <person name="Mixao V."/>
            <person name="Hansen A.P."/>
            <person name="Saus E."/>
            <person name="Boekhout T."/>
            <person name="Lass-Florl C."/>
            <person name="Gabaldon T."/>
        </authorList>
    </citation>
    <scope>NUCLEOTIDE SEQUENCE [LARGE SCALE GENOMIC DNA]</scope>
    <source>
        <strain evidence="3 4">CBS 180</strain>
    </source>
</reference>
<dbReference type="Proteomes" id="UP000307173">
    <property type="component" value="Unassembled WGS sequence"/>
</dbReference>
<feature type="region of interest" description="Disordered" evidence="1">
    <location>
        <begin position="378"/>
        <end position="454"/>
    </location>
</feature>
<dbReference type="InterPro" id="IPR028094">
    <property type="entry name" value="RTC4_C"/>
</dbReference>
<feature type="compositionally biased region" description="Acidic residues" evidence="1">
    <location>
        <begin position="382"/>
        <end position="403"/>
    </location>
</feature>
<organism evidence="3 4">
    <name type="scientific">Pichia inconspicua</name>
    <dbReference type="NCBI Taxonomy" id="52247"/>
    <lineage>
        <taxon>Eukaryota</taxon>
        <taxon>Fungi</taxon>
        <taxon>Dikarya</taxon>
        <taxon>Ascomycota</taxon>
        <taxon>Saccharomycotina</taxon>
        <taxon>Pichiomycetes</taxon>
        <taxon>Pichiales</taxon>
        <taxon>Pichiaceae</taxon>
        <taxon>Pichia</taxon>
    </lineage>
</organism>
<feature type="region of interest" description="Disordered" evidence="1">
    <location>
        <begin position="70"/>
        <end position="92"/>
    </location>
</feature>
<comment type="caution">
    <text evidence="3">The sequence shown here is derived from an EMBL/GenBank/DDBJ whole genome shotgun (WGS) entry which is preliminary data.</text>
</comment>